<organism evidence="2 3">
    <name type="scientific">Staphylococcus agnetis</name>
    <dbReference type="NCBI Taxonomy" id="985762"/>
    <lineage>
        <taxon>Bacteria</taxon>
        <taxon>Bacillati</taxon>
        <taxon>Bacillota</taxon>
        <taxon>Bacilli</taxon>
        <taxon>Bacillales</taxon>
        <taxon>Staphylococcaceae</taxon>
        <taxon>Staphylococcus</taxon>
    </lineage>
</organism>
<protein>
    <submittedName>
        <fullName evidence="2">ERF family protein</fullName>
    </submittedName>
</protein>
<evidence type="ECO:0000313" key="2">
    <source>
        <dbReference type="EMBL" id="UXU56530.1"/>
    </source>
</evidence>
<accession>A0ABD7TUB9</accession>
<gene>
    <name evidence="2" type="ORF">MUA95_08120</name>
</gene>
<name>A0ABD7TUB9_9STAP</name>
<evidence type="ECO:0000256" key="1">
    <source>
        <dbReference type="SAM" id="MobiDB-lite"/>
    </source>
</evidence>
<dbReference type="InterPro" id="IPR007499">
    <property type="entry name" value="ERF_bacteria_virus"/>
</dbReference>
<dbReference type="EMBL" id="CP094809">
    <property type="protein sequence ID" value="UXU56530.1"/>
    <property type="molecule type" value="Genomic_DNA"/>
</dbReference>
<dbReference type="RefSeq" id="WP_262608277.1">
    <property type="nucleotide sequence ID" value="NZ_CP094809.1"/>
</dbReference>
<dbReference type="AlphaFoldDB" id="A0ABD7TUB9"/>
<dbReference type="Proteomes" id="UP001065705">
    <property type="component" value="Chromosome"/>
</dbReference>
<feature type="region of interest" description="Disordered" evidence="1">
    <location>
        <begin position="124"/>
        <end position="147"/>
    </location>
</feature>
<feature type="compositionally biased region" description="Polar residues" evidence="1">
    <location>
        <begin position="131"/>
        <end position="147"/>
    </location>
</feature>
<reference evidence="2" key="1">
    <citation type="submission" date="2022-03" db="EMBL/GenBank/DDBJ databases">
        <title>Comparative Genomics of East African Camel-Associated Staphylococcaceae spp.: Diversity and Inheritance of Traits Involved in Host-Pathogen Interactions.</title>
        <authorList>
            <person name="Akarsu H."/>
            <person name="Liljander A."/>
            <person name="Younan M."/>
            <person name="Brodard I."/>
            <person name="Glucks I."/>
            <person name="Labroussaa F."/>
            <person name="Overesch G."/>
            <person name="Kuhnert P."/>
            <person name="Perreten V."/>
            <person name="Drexler J.F."/>
            <person name="Corman V.M."/>
            <person name="Falquet L."/>
            <person name="Jores J."/>
        </authorList>
    </citation>
    <scope>NUCLEOTIDE SEQUENCE</scope>
    <source>
        <strain evidence="2">IVB6197</strain>
    </source>
</reference>
<evidence type="ECO:0000313" key="3">
    <source>
        <dbReference type="Proteomes" id="UP001065705"/>
    </source>
</evidence>
<sequence length="214" mass="23524">MRMSESITEISKAISSFRKEVKQPIKNADNPFFKSKFVPLENVVEAVDQVAPNLGLSFVQWALNDENGRVGVATMLMHSSGEYIEFDPVFMNAEKNTPQGAGSLISYLKRYSLSAIFGITSDQDDDGNAASGKNNSPKQQNRAQWASSETIGTLKKEVIAFTNLIKGTDKEAPQNVVEQKFNINDYKLTEKQAADALNKIRNNAKTITGGNNNA</sequence>
<dbReference type="Pfam" id="PF04404">
    <property type="entry name" value="ERF"/>
    <property type="match status" value="1"/>
</dbReference>
<proteinExistence type="predicted"/>